<evidence type="ECO:0000256" key="1">
    <source>
        <dbReference type="SAM" id="MobiDB-lite"/>
    </source>
</evidence>
<organism evidence="3">
    <name type="scientific">Lygus hesperus</name>
    <name type="common">Western plant bug</name>
    <dbReference type="NCBI Taxonomy" id="30085"/>
    <lineage>
        <taxon>Eukaryota</taxon>
        <taxon>Metazoa</taxon>
        <taxon>Ecdysozoa</taxon>
        <taxon>Arthropoda</taxon>
        <taxon>Hexapoda</taxon>
        <taxon>Insecta</taxon>
        <taxon>Pterygota</taxon>
        <taxon>Neoptera</taxon>
        <taxon>Paraneoptera</taxon>
        <taxon>Hemiptera</taxon>
        <taxon>Heteroptera</taxon>
        <taxon>Panheteroptera</taxon>
        <taxon>Cimicomorpha</taxon>
        <taxon>Miridae</taxon>
        <taxon>Mirini</taxon>
        <taxon>Lygus</taxon>
    </lineage>
</organism>
<dbReference type="EMBL" id="GBHO01019638">
    <property type="protein sequence ID" value="JAG23966.1"/>
    <property type="molecule type" value="Transcribed_RNA"/>
</dbReference>
<sequence length="150" mass="16317">MLRNLLALRSPRIFVFYLVSDTFSISQILRYSIPLGNPTPSTASMSRNPMANSARCTGSLLQMFGTILLVVLSIYFPTFVTLLARLLVLTSMLVRLALAALTTTTAQTTTTAVVSAAPHHQHLHHLHLPHDCPAHPPPATHPPPSTTHPP</sequence>
<reference evidence="3" key="2">
    <citation type="submission" date="2014-07" db="EMBL/GenBank/DDBJ databases">
        <authorList>
            <person name="Hull J."/>
        </authorList>
    </citation>
    <scope>NUCLEOTIDE SEQUENCE</scope>
</reference>
<feature type="non-terminal residue" evidence="3">
    <location>
        <position position="150"/>
    </location>
</feature>
<dbReference type="AlphaFoldDB" id="A0A0A9XX50"/>
<evidence type="ECO:0000256" key="2">
    <source>
        <dbReference type="SAM" id="Phobius"/>
    </source>
</evidence>
<protein>
    <submittedName>
        <fullName evidence="3">Uncharacterized protein</fullName>
    </submittedName>
</protein>
<accession>A0A0A9XX50</accession>
<gene>
    <name evidence="3" type="ORF">CM83_1607</name>
</gene>
<keyword evidence="2" id="KW-0812">Transmembrane</keyword>
<keyword evidence="2" id="KW-0472">Membrane</keyword>
<feature type="transmembrane region" description="Helical" evidence="2">
    <location>
        <begin position="12"/>
        <end position="33"/>
    </location>
</feature>
<evidence type="ECO:0000313" key="3">
    <source>
        <dbReference type="EMBL" id="JAG23966.1"/>
    </source>
</evidence>
<name>A0A0A9XX50_LYGHE</name>
<feature type="region of interest" description="Disordered" evidence="1">
    <location>
        <begin position="125"/>
        <end position="150"/>
    </location>
</feature>
<reference evidence="3" key="1">
    <citation type="journal article" date="2014" name="PLoS ONE">
        <title>Transcriptome-Based Identification of ABC Transporters in the Western Tarnished Plant Bug Lygus hesperus.</title>
        <authorList>
            <person name="Hull J.J."/>
            <person name="Chaney K."/>
            <person name="Geib S.M."/>
            <person name="Fabrick J.A."/>
            <person name="Brent C.S."/>
            <person name="Walsh D."/>
            <person name="Lavine L.C."/>
        </authorList>
    </citation>
    <scope>NUCLEOTIDE SEQUENCE</scope>
</reference>
<feature type="compositionally biased region" description="Pro residues" evidence="1">
    <location>
        <begin position="134"/>
        <end position="150"/>
    </location>
</feature>
<keyword evidence="2" id="KW-1133">Transmembrane helix</keyword>
<proteinExistence type="predicted"/>